<dbReference type="Gramene" id="Solyc10g045775.1.1">
    <property type="protein sequence ID" value="Solyc10g045775.1.1"/>
    <property type="gene ID" value="Solyc10g045775.1"/>
</dbReference>
<reference evidence="1" key="2">
    <citation type="submission" date="2019-01" db="UniProtKB">
        <authorList>
            <consortium name="EnsemblPlants"/>
        </authorList>
    </citation>
    <scope>IDENTIFICATION</scope>
    <source>
        <strain evidence="1">cv. Heinz 1706</strain>
    </source>
</reference>
<proteinExistence type="predicted"/>
<organism evidence="1">
    <name type="scientific">Solanum lycopersicum</name>
    <name type="common">Tomato</name>
    <name type="synonym">Lycopersicon esculentum</name>
    <dbReference type="NCBI Taxonomy" id="4081"/>
    <lineage>
        <taxon>Eukaryota</taxon>
        <taxon>Viridiplantae</taxon>
        <taxon>Streptophyta</taxon>
        <taxon>Embryophyta</taxon>
        <taxon>Tracheophyta</taxon>
        <taxon>Spermatophyta</taxon>
        <taxon>Magnoliopsida</taxon>
        <taxon>eudicotyledons</taxon>
        <taxon>Gunneridae</taxon>
        <taxon>Pentapetalae</taxon>
        <taxon>asterids</taxon>
        <taxon>lamiids</taxon>
        <taxon>Solanales</taxon>
        <taxon>Solanaceae</taxon>
        <taxon>Solanoideae</taxon>
        <taxon>Solaneae</taxon>
        <taxon>Solanum</taxon>
        <taxon>Solanum subgen. Lycopersicon</taxon>
    </lineage>
</organism>
<dbReference type="AlphaFoldDB" id="A0A3Q7JA37"/>
<accession>A0A3Q7JA37</accession>
<dbReference type="STRING" id="4081.A0A3Q7JA37"/>
<dbReference type="InParanoid" id="A0A3Q7JA37"/>
<dbReference type="EnsemblPlants" id="Solyc10g045775.1.1">
    <property type="protein sequence ID" value="Solyc10g045775.1.1"/>
    <property type="gene ID" value="Solyc10g045775.1"/>
</dbReference>
<sequence length="149" mass="17268">MLARKIFHCERRAQEYNNAIQHLQTKRTKLVNNPPQLKAWQSGDSLASQLHSIATKINEYQRLISSIDLKLRALKKENVDGFILTEFITFCILNLGNCDFMATKVDIGDTVINCILIKAEHTFWRKLVEEEGTVRFVNELKGEDWISQF</sequence>
<keyword evidence="2" id="KW-1185">Reference proteome</keyword>
<protein>
    <submittedName>
        <fullName evidence="1">Uncharacterized protein</fullName>
    </submittedName>
</protein>
<evidence type="ECO:0000313" key="2">
    <source>
        <dbReference type="Proteomes" id="UP000004994"/>
    </source>
</evidence>
<reference evidence="1" key="1">
    <citation type="journal article" date="2012" name="Nature">
        <title>The tomato genome sequence provides insights into fleshy fruit evolution.</title>
        <authorList>
            <consortium name="Tomato Genome Consortium"/>
        </authorList>
    </citation>
    <scope>NUCLEOTIDE SEQUENCE [LARGE SCALE GENOMIC DNA]</scope>
    <source>
        <strain evidence="1">cv. Heinz 1706</strain>
    </source>
</reference>
<dbReference type="OMA" id="HCERRAQ"/>
<dbReference type="Proteomes" id="UP000004994">
    <property type="component" value="Chromosome 10"/>
</dbReference>
<evidence type="ECO:0000313" key="1">
    <source>
        <dbReference type="EnsemblPlants" id="Solyc10g045775.1.1"/>
    </source>
</evidence>
<name>A0A3Q7JA37_SOLLC</name>